<dbReference type="CDD" id="cd04301">
    <property type="entry name" value="NAT_SF"/>
    <property type="match status" value="1"/>
</dbReference>
<evidence type="ECO:0000313" key="4">
    <source>
        <dbReference type="EMBL" id="ADB51038.1"/>
    </source>
</evidence>
<dbReference type="Proteomes" id="UP000008229">
    <property type="component" value="Chromosome"/>
</dbReference>
<dbReference type="PANTHER" id="PTHR43420:SF47">
    <property type="entry name" value="N-ACETYLTRANSFERASE DOMAIN-CONTAINING PROTEIN"/>
    <property type="match status" value="1"/>
</dbReference>
<protein>
    <submittedName>
        <fullName evidence="4">GCN5-related N-acetyltransferase</fullName>
    </submittedName>
</protein>
<keyword evidence="2" id="KW-0012">Acyltransferase</keyword>
<dbReference type="eggNOG" id="COG0456">
    <property type="taxonomic scope" value="Bacteria"/>
</dbReference>
<reference evidence="4 5" key="1">
    <citation type="journal article" date="2010" name="Stand. Genomic Sci.">
        <title>Complete genome sequence of Conexibacter woesei type strain (ID131577).</title>
        <authorList>
            <person name="Pukall R."/>
            <person name="Lapidus A."/>
            <person name="Glavina Del Rio T."/>
            <person name="Copeland A."/>
            <person name="Tice H."/>
            <person name="Cheng J.-F."/>
            <person name="Lucas S."/>
            <person name="Chen F."/>
            <person name="Nolan M."/>
            <person name="Bruce D."/>
            <person name="Goodwin L."/>
            <person name="Pitluck S."/>
            <person name="Mavromatis K."/>
            <person name="Ivanova N."/>
            <person name="Ovchinnikova G."/>
            <person name="Pati A."/>
            <person name="Chen A."/>
            <person name="Palaniappan K."/>
            <person name="Land M."/>
            <person name="Hauser L."/>
            <person name="Chang Y.-J."/>
            <person name="Jeffries C.D."/>
            <person name="Chain P."/>
            <person name="Meincke L."/>
            <person name="Sims D."/>
            <person name="Brettin T."/>
            <person name="Detter J.C."/>
            <person name="Rohde M."/>
            <person name="Goeker M."/>
            <person name="Bristow J."/>
            <person name="Eisen J.A."/>
            <person name="Markowitz V."/>
            <person name="Kyrpides N.C."/>
            <person name="Klenk H.-P."/>
            <person name="Hugenholtz P."/>
        </authorList>
    </citation>
    <scope>NUCLEOTIDE SEQUENCE [LARGE SCALE GENOMIC DNA]</scope>
    <source>
        <strain evidence="5">DSM 14684 / CIP 108061 / JCM 11494 / NBRC 100937 / ID131577</strain>
    </source>
</reference>
<evidence type="ECO:0000259" key="3">
    <source>
        <dbReference type="PROSITE" id="PS51186"/>
    </source>
</evidence>
<dbReference type="PANTHER" id="PTHR43420">
    <property type="entry name" value="ACETYLTRANSFERASE"/>
    <property type="match status" value="1"/>
</dbReference>
<dbReference type="OrthoDB" id="3216107at2"/>
<dbReference type="EMBL" id="CP001854">
    <property type="protein sequence ID" value="ADB51038.1"/>
    <property type="molecule type" value="Genomic_DNA"/>
</dbReference>
<dbReference type="HOGENOM" id="CLU_013985_22_0_11"/>
<organism evidence="4 5">
    <name type="scientific">Conexibacter woesei (strain DSM 14684 / CCUG 47730 / CIP 108061 / JCM 11494 / NBRC 100937 / ID131577)</name>
    <dbReference type="NCBI Taxonomy" id="469383"/>
    <lineage>
        <taxon>Bacteria</taxon>
        <taxon>Bacillati</taxon>
        <taxon>Actinomycetota</taxon>
        <taxon>Thermoleophilia</taxon>
        <taxon>Solirubrobacterales</taxon>
        <taxon>Conexibacteraceae</taxon>
        <taxon>Conexibacter</taxon>
    </lineage>
</organism>
<evidence type="ECO:0000256" key="2">
    <source>
        <dbReference type="ARBA" id="ARBA00023315"/>
    </source>
</evidence>
<keyword evidence="5" id="KW-1185">Reference proteome</keyword>
<keyword evidence="1 4" id="KW-0808">Transferase</keyword>
<dbReference type="InterPro" id="IPR050680">
    <property type="entry name" value="YpeA/RimI_acetyltransf"/>
</dbReference>
<dbReference type="InterPro" id="IPR016181">
    <property type="entry name" value="Acyl_CoA_acyltransferase"/>
</dbReference>
<proteinExistence type="predicted"/>
<accession>D3F8S4</accession>
<dbReference type="STRING" id="469383.Cwoe_2619"/>
<dbReference type="Pfam" id="PF00583">
    <property type="entry name" value="Acetyltransf_1"/>
    <property type="match status" value="1"/>
</dbReference>
<evidence type="ECO:0000256" key="1">
    <source>
        <dbReference type="ARBA" id="ARBA00022679"/>
    </source>
</evidence>
<dbReference type="KEGG" id="cwo:Cwoe_2619"/>
<reference evidence="5" key="2">
    <citation type="submission" date="2010-01" db="EMBL/GenBank/DDBJ databases">
        <title>The complete genome of Conexibacter woesei DSM 14684.</title>
        <authorList>
            <consortium name="US DOE Joint Genome Institute (JGI-PGF)"/>
            <person name="Lucas S."/>
            <person name="Copeland A."/>
            <person name="Lapidus A."/>
            <person name="Glavina del Rio T."/>
            <person name="Dalin E."/>
            <person name="Tice H."/>
            <person name="Bruce D."/>
            <person name="Goodwin L."/>
            <person name="Pitluck S."/>
            <person name="Kyrpides N."/>
            <person name="Mavromatis K."/>
            <person name="Ivanova N."/>
            <person name="Mikhailova N."/>
            <person name="Chertkov O."/>
            <person name="Brettin T."/>
            <person name="Detter J.C."/>
            <person name="Han C."/>
            <person name="Larimer F."/>
            <person name="Land M."/>
            <person name="Hauser L."/>
            <person name="Markowitz V."/>
            <person name="Cheng J.-F."/>
            <person name="Hugenholtz P."/>
            <person name="Woyke T."/>
            <person name="Wu D."/>
            <person name="Pukall R."/>
            <person name="Steenblock K."/>
            <person name="Schneider S."/>
            <person name="Klenk H.-P."/>
            <person name="Eisen J.A."/>
        </authorList>
    </citation>
    <scope>NUCLEOTIDE SEQUENCE [LARGE SCALE GENOMIC DNA]</scope>
    <source>
        <strain evidence="5">DSM 14684 / CIP 108061 / JCM 11494 / NBRC 100937 / ID131577</strain>
    </source>
</reference>
<dbReference type="SUPFAM" id="SSF55729">
    <property type="entry name" value="Acyl-CoA N-acyltransferases (Nat)"/>
    <property type="match status" value="1"/>
</dbReference>
<dbReference type="GO" id="GO:0016747">
    <property type="term" value="F:acyltransferase activity, transferring groups other than amino-acyl groups"/>
    <property type="evidence" value="ECO:0007669"/>
    <property type="project" value="InterPro"/>
</dbReference>
<dbReference type="AlphaFoldDB" id="D3F8S4"/>
<dbReference type="RefSeq" id="WP_012934089.1">
    <property type="nucleotide sequence ID" value="NC_013739.1"/>
</dbReference>
<feature type="domain" description="N-acetyltransferase" evidence="3">
    <location>
        <begin position="6"/>
        <end position="161"/>
    </location>
</feature>
<dbReference type="PROSITE" id="PS51186">
    <property type="entry name" value="GNAT"/>
    <property type="match status" value="1"/>
</dbReference>
<name>D3F8S4_CONWI</name>
<dbReference type="Gene3D" id="3.40.630.30">
    <property type="match status" value="1"/>
</dbReference>
<sequence length="161" mass="18098">MPAPEIALRPATDDDRALLLRIYASTRERELALVPWSDEQKLAFVTQQFEAQDRHYRTAYADAVSFDVVLVDGEPAGRLYLSRMPGELRIVDVALLPAARGNGVGTRLLQTLLEDAAVEERAVTIHVEQANPARRLYERLGFELESSGEIYDFMRARPSGR</sequence>
<gene>
    <name evidence="4" type="ordered locus">Cwoe_2619</name>
</gene>
<evidence type="ECO:0000313" key="5">
    <source>
        <dbReference type="Proteomes" id="UP000008229"/>
    </source>
</evidence>
<dbReference type="InterPro" id="IPR000182">
    <property type="entry name" value="GNAT_dom"/>
</dbReference>